<evidence type="ECO:0000256" key="3">
    <source>
        <dbReference type="ARBA" id="ARBA00022449"/>
    </source>
</evidence>
<name>A0A0E3LUW7_METMZ</name>
<feature type="transmembrane region" description="Helical" evidence="8">
    <location>
        <begin position="214"/>
        <end position="235"/>
    </location>
</feature>
<evidence type="ECO:0000313" key="11">
    <source>
        <dbReference type="Proteomes" id="UP000033097"/>
    </source>
</evidence>
<keyword evidence="2" id="KW-0813">Transport</keyword>
<feature type="transmembrane region" description="Helical" evidence="8">
    <location>
        <begin position="102"/>
        <end position="121"/>
    </location>
</feature>
<gene>
    <name evidence="10" type="ORF">MSMAS_2795</name>
</gene>
<dbReference type="Pfam" id="PF00999">
    <property type="entry name" value="Na_H_Exchanger"/>
    <property type="match status" value="1"/>
</dbReference>
<reference evidence="10 11" key="1">
    <citation type="submission" date="2014-07" db="EMBL/GenBank/DDBJ databases">
        <title>Methanogenic archaea and the global carbon cycle.</title>
        <authorList>
            <person name="Henriksen J.R."/>
            <person name="Luke J."/>
            <person name="Reinhart S."/>
            <person name="Benedict M.N."/>
            <person name="Youngblut N.D."/>
            <person name="Metcalf M.E."/>
            <person name="Whitaker R.J."/>
            <person name="Metcalf W.W."/>
        </authorList>
    </citation>
    <scope>NUCLEOTIDE SEQUENCE [LARGE SCALE GENOMIC DNA]</scope>
    <source>
        <strain evidence="10 11">S-6</strain>
    </source>
</reference>
<dbReference type="GO" id="GO:0005886">
    <property type="term" value="C:plasma membrane"/>
    <property type="evidence" value="ECO:0007669"/>
    <property type="project" value="UniProtKB-SubCell"/>
</dbReference>
<dbReference type="PANTHER" id="PTHR32507">
    <property type="entry name" value="NA(+)/H(+) ANTIPORTER 1"/>
    <property type="match status" value="1"/>
</dbReference>
<keyword evidence="7 8" id="KW-0472">Membrane</keyword>
<dbReference type="GO" id="GO:0015297">
    <property type="term" value="F:antiporter activity"/>
    <property type="evidence" value="ECO:0007669"/>
    <property type="project" value="UniProtKB-KW"/>
</dbReference>
<keyword evidence="4 8" id="KW-0812">Transmembrane</keyword>
<evidence type="ECO:0000313" key="10">
    <source>
        <dbReference type="EMBL" id="AKB65991.1"/>
    </source>
</evidence>
<dbReference type="Proteomes" id="UP000033097">
    <property type="component" value="Chromosome"/>
</dbReference>
<sequence length="340" mass="36481">MLFLGLSLTICLGTVFAALLFADITFIDAILLGIILAPTDASLAQKVVEERQVPTLIRNGLIIESGLNDGAVMPLFIFVVALEAVEKLNRPLGTFLAIALEQIGFGIFVGIIIGLVGGWLFSRAFKAGSMSEVYYRTEFVALALISWLVADGVGGNGFIAAFIAGLATRIEDRQVTEEEVILLPRAEGNVLNLAVLFILGVMSAEYLPLVDLKIFAYAVLSLTVVRMVPVTISLIGSHLNIKTGLFMGWFGPRGLASIVLMLITVERIEGIRVSGTIGLAVITTVIISVFAHGITAGPVSNWYARIIATLPPDAPEKESVEELTALQGIETTENIHKEPY</sequence>
<feature type="transmembrane region" description="Helical" evidence="8">
    <location>
        <begin position="247"/>
        <end position="265"/>
    </location>
</feature>
<dbReference type="InterPro" id="IPR006153">
    <property type="entry name" value="Cation/H_exchanger_TM"/>
</dbReference>
<dbReference type="GO" id="GO:1902600">
    <property type="term" value="P:proton transmembrane transport"/>
    <property type="evidence" value="ECO:0007669"/>
    <property type="project" value="InterPro"/>
</dbReference>
<comment type="subcellular location">
    <subcellularLocation>
        <location evidence="1">Cell membrane</location>
        <topology evidence="1">Multi-pass membrane protein</topology>
    </subcellularLocation>
</comment>
<keyword evidence="3" id="KW-0050">Antiport</keyword>
<dbReference type="AlphaFoldDB" id="A0A0E3LUW7"/>
<evidence type="ECO:0000256" key="4">
    <source>
        <dbReference type="ARBA" id="ARBA00022692"/>
    </source>
</evidence>
<dbReference type="EMBL" id="CP009512">
    <property type="protein sequence ID" value="AKB65991.1"/>
    <property type="molecule type" value="Genomic_DNA"/>
</dbReference>
<feature type="transmembrane region" description="Helical" evidence="8">
    <location>
        <begin position="277"/>
        <end position="295"/>
    </location>
</feature>
<keyword evidence="6" id="KW-0406">Ion transport</keyword>
<feature type="domain" description="Cation/H+ exchanger transmembrane" evidence="9">
    <location>
        <begin position="1"/>
        <end position="301"/>
    </location>
</feature>
<organism evidence="10 11">
    <name type="scientific">Methanosarcina mazei S-6</name>
    <dbReference type="NCBI Taxonomy" id="213585"/>
    <lineage>
        <taxon>Archaea</taxon>
        <taxon>Methanobacteriati</taxon>
        <taxon>Methanobacteriota</taxon>
        <taxon>Stenosarchaea group</taxon>
        <taxon>Methanomicrobia</taxon>
        <taxon>Methanosarcinales</taxon>
        <taxon>Methanosarcinaceae</taxon>
        <taxon>Methanosarcina</taxon>
    </lineage>
</organism>
<dbReference type="HOGENOM" id="CLU_008635_6_2_2"/>
<feature type="transmembrane region" description="Helical" evidence="8">
    <location>
        <begin position="190"/>
        <end position="207"/>
    </location>
</feature>
<evidence type="ECO:0000256" key="2">
    <source>
        <dbReference type="ARBA" id="ARBA00022448"/>
    </source>
</evidence>
<evidence type="ECO:0000259" key="9">
    <source>
        <dbReference type="Pfam" id="PF00999"/>
    </source>
</evidence>
<evidence type="ECO:0000256" key="7">
    <source>
        <dbReference type="ARBA" id="ARBA00023136"/>
    </source>
</evidence>
<evidence type="ECO:0000256" key="5">
    <source>
        <dbReference type="ARBA" id="ARBA00022989"/>
    </source>
</evidence>
<evidence type="ECO:0000256" key="1">
    <source>
        <dbReference type="ARBA" id="ARBA00004651"/>
    </source>
</evidence>
<proteinExistence type="predicted"/>
<dbReference type="PANTHER" id="PTHR32507:SF8">
    <property type="entry name" value="CNH1P"/>
    <property type="match status" value="1"/>
</dbReference>
<dbReference type="KEGG" id="mmj:MSMAS_2795"/>
<protein>
    <submittedName>
        <fullName evidence="10">Na+/H+ antiporter</fullName>
    </submittedName>
</protein>
<dbReference type="PATRIC" id="fig|213585.10.peg.3516"/>
<accession>A0A0E3LUW7</accession>
<dbReference type="STRING" id="213585.MSMAS_2795"/>
<evidence type="ECO:0000256" key="6">
    <source>
        <dbReference type="ARBA" id="ARBA00023065"/>
    </source>
</evidence>
<keyword evidence="5 8" id="KW-1133">Transmembrane helix</keyword>
<evidence type="ECO:0000256" key="8">
    <source>
        <dbReference type="SAM" id="Phobius"/>
    </source>
</evidence>